<evidence type="ECO:0000313" key="2">
    <source>
        <dbReference type="EMBL" id="KRY77840.1"/>
    </source>
</evidence>
<gene>
    <name evidence="2" type="ORF">T11_4070</name>
</gene>
<evidence type="ECO:0000256" key="1">
    <source>
        <dbReference type="SAM" id="Phobius"/>
    </source>
</evidence>
<evidence type="ECO:0000313" key="3">
    <source>
        <dbReference type="Proteomes" id="UP000055024"/>
    </source>
</evidence>
<proteinExistence type="predicted"/>
<organism evidence="2 3">
    <name type="scientific">Trichinella zimbabwensis</name>
    <dbReference type="NCBI Taxonomy" id="268475"/>
    <lineage>
        <taxon>Eukaryota</taxon>
        <taxon>Metazoa</taxon>
        <taxon>Ecdysozoa</taxon>
        <taxon>Nematoda</taxon>
        <taxon>Enoplea</taxon>
        <taxon>Dorylaimia</taxon>
        <taxon>Trichinellida</taxon>
        <taxon>Trichinellidae</taxon>
        <taxon>Trichinella</taxon>
    </lineage>
</organism>
<dbReference type="Proteomes" id="UP000055024">
    <property type="component" value="Unassembled WGS sequence"/>
</dbReference>
<dbReference type="EMBL" id="JYDP01007147">
    <property type="protein sequence ID" value="KRY77840.1"/>
    <property type="molecule type" value="Genomic_DNA"/>
</dbReference>
<keyword evidence="1" id="KW-0812">Transmembrane</keyword>
<name>A0A0V1EVP0_9BILA</name>
<feature type="transmembrane region" description="Helical" evidence="1">
    <location>
        <begin position="34"/>
        <end position="53"/>
    </location>
</feature>
<keyword evidence="3" id="KW-1185">Reference proteome</keyword>
<accession>A0A0V1EVP0</accession>
<comment type="caution">
    <text evidence="2">The sequence shown here is derived from an EMBL/GenBank/DDBJ whole genome shotgun (WGS) entry which is preliminary data.</text>
</comment>
<reference evidence="2 3" key="1">
    <citation type="submission" date="2015-01" db="EMBL/GenBank/DDBJ databases">
        <title>Evolution of Trichinella species and genotypes.</title>
        <authorList>
            <person name="Korhonen P.K."/>
            <person name="Edoardo P."/>
            <person name="Giuseppe L.R."/>
            <person name="Gasser R.B."/>
        </authorList>
    </citation>
    <scope>NUCLEOTIDE SEQUENCE [LARGE SCALE GENOMIC DNA]</scope>
    <source>
        <strain evidence="2">ISS1029</strain>
    </source>
</reference>
<keyword evidence="1" id="KW-0472">Membrane</keyword>
<dbReference type="AlphaFoldDB" id="A0A0V1EVP0"/>
<sequence length="54" mass="6250">MVHAKWSTVCIICSASLVPYFSREPFQVNKHSNAEVISYIMLCLFFIGYYIIIC</sequence>
<protein>
    <submittedName>
        <fullName evidence="2">Uncharacterized protein</fullName>
    </submittedName>
</protein>
<keyword evidence="1" id="KW-1133">Transmembrane helix</keyword>